<name>A0A5E4EK39_PRUDU</name>
<evidence type="ECO:0000313" key="4">
    <source>
        <dbReference type="Proteomes" id="UP000327085"/>
    </source>
</evidence>
<dbReference type="Pfam" id="PF23598">
    <property type="entry name" value="LRR_14"/>
    <property type="match status" value="1"/>
</dbReference>
<dbReference type="OMA" id="LSTEYCD"/>
<reference evidence="4" key="1">
    <citation type="journal article" date="2020" name="Plant J.">
        <title>Transposons played a major role in the diversification between the closely related almond and peach genomes: results from the almond genome sequence.</title>
        <authorList>
            <person name="Alioto T."/>
            <person name="Alexiou K.G."/>
            <person name="Bardil A."/>
            <person name="Barteri F."/>
            <person name="Castanera R."/>
            <person name="Cruz F."/>
            <person name="Dhingra A."/>
            <person name="Duval H."/>
            <person name="Fernandez I Marti A."/>
            <person name="Frias L."/>
            <person name="Galan B."/>
            <person name="Garcia J.L."/>
            <person name="Howad W."/>
            <person name="Gomez-Garrido J."/>
            <person name="Gut M."/>
            <person name="Julca I."/>
            <person name="Morata J."/>
            <person name="Puigdomenech P."/>
            <person name="Ribeca P."/>
            <person name="Rubio Cabetas M.J."/>
            <person name="Vlasova A."/>
            <person name="Wirthensohn M."/>
            <person name="Garcia-Mas J."/>
            <person name="Gabaldon T."/>
            <person name="Casacuberta J.M."/>
            <person name="Arus P."/>
        </authorList>
    </citation>
    <scope>NUCLEOTIDE SEQUENCE [LARGE SCALE GENOMIC DNA]</scope>
    <source>
        <strain evidence="4">cv. Texas</strain>
    </source>
</reference>
<dbReference type="PANTHER" id="PTHR15140">
    <property type="entry name" value="TUBULIN-SPECIFIC CHAPERONE E"/>
    <property type="match status" value="1"/>
</dbReference>
<dbReference type="SUPFAM" id="SSF52058">
    <property type="entry name" value="L domain-like"/>
    <property type="match status" value="1"/>
</dbReference>
<protein>
    <submittedName>
        <fullName evidence="3">PREDICTED: probable disease resistance</fullName>
    </submittedName>
</protein>
<dbReference type="InParanoid" id="A0A5E4EK39"/>
<dbReference type="Gramene" id="VVA16135">
    <property type="protein sequence ID" value="VVA16135"/>
    <property type="gene ID" value="Prudul26B021409"/>
</dbReference>
<evidence type="ECO:0000259" key="2">
    <source>
        <dbReference type="Pfam" id="PF23598"/>
    </source>
</evidence>
<gene>
    <name evidence="3" type="ORF">ALMOND_2B021409</name>
</gene>
<keyword evidence="1" id="KW-0677">Repeat</keyword>
<dbReference type="InterPro" id="IPR055414">
    <property type="entry name" value="LRR_R13L4/SHOC2-like"/>
</dbReference>
<accession>A0A5E4EK39</accession>
<dbReference type="InterPro" id="IPR032675">
    <property type="entry name" value="LRR_dom_sf"/>
</dbReference>
<feature type="domain" description="Disease resistance R13L4/SHOC-2-like LRR" evidence="2">
    <location>
        <begin position="10"/>
        <end position="299"/>
    </location>
</feature>
<dbReference type="PANTHER" id="PTHR15140:SF37">
    <property type="entry name" value="UBIQUITIN-LIKE DOMAIN-CONTAINING PROTEIN"/>
    <property type="match status" value="1"/>
</dbReference>
<evidence type="ECO:0000256" key="1">
    <source>
        <dbReference type="ARBA" id="ARBA00022737"/>
    </source>
</evidence>
<dbReference type="EMBL" id="CABIKO010000017">
    <property type="protein sequence ID" value="VVA16135.1"/>
    <property type="molecule type" value="Genomic_DNA"/>
</dbReference>
<proteinExistence type="predicted"/>
<dbReference type="Proteomes" id="UP000327085">
    <property type="component" value="Chromosome 1"/>
</dbReference>
<sequence>MKVEVELPSEIGNIIHLRFLSVRGSKMKRFPSSLGNLICLQTLDFRVQKSHMVIPNVIWNMKHLRHIYLPIHYTARGNLKLSTLGHSQTLDVLSTEYCDLKDVAGLTSLRKLNIKLANSVENLEEILKSAGSMLNRIRSLFVYIDYNSARKSSYEEQVRQIVSSCRHIYKLKLFGPTAELPKELHSYPNLAQLQLRRYGLKEDQMGILEKIPNLTTLRLINEAFEENTKILVFSKGGFPSLEFLFVYGMREITEWRVEEGAMPSLCRLHIEYCRGLTTLPDGLRYLTNLRELTITGMSKELHSRIQEDGEDFCKFQHVPSLVVGEAY</sequence>
<dbReference type="AlphaFoldDB" id="A0A5E4EK39"/>
<organism evidence="3 4">
    <name type="scientific">Prunus dulcis</name>
    <name type="common">Almond</name>
    <name type="synonym">Amygdalus dulcis</name>
    <dbReference type="NCBI Taxonomy" id="3755"/>
    <lineage>
        <taxon>Eukaryota</taxon>
        <taxon>Viridiplantae</taxon>
        <taxon>Streptophyta</taxon>
        <taxon>Embryophyta</taxon>
        <taxon>Tracheophyta</taxon>
        <taxon>Spermatophyta</taxon>
        <taxon>Magnoliopsida</taxon>
        <taxon>eudicotyledons</taxon>
        <taxon>Gunneridae</taxon>
        <taxon>Pentapetalae</taxon>
        <taxon>rosids</taxon>
        <taxon>fabids</taxon>
        <taxon>Rosales</taxon>
        <taxon>Rosaceae</taxon>
        <taxon>Amygdaloideae</taxon>
        <taxon>Amygdaleae</taxon>
        <taxon>Prunus</taxon>
    </lineage>
</organism>
<dbReference type="Gene3D" id="3.80.10.10">
    <property type="entry name" value="Ribonuclease Inhibitor"/>
    <property type="match status" value="1"/>
</dbReference>
<evidence type="ECO:0000313" key="3">
    <source>
        <dbReference type="EMBL" id="VVA16135.1"/>
    </source>
</evidence>